<dbReference type="InterPro" id="IPR010800">
    <property type="entry name" value="GRP"/>
</dbReference>
<feature type="signal peptide" evidence="1">
    <location>
        <begin position="1"/>
        <end position="26"/>
    </location>
</feature>
<gene>
    <name evidence="2" type="ORF">E3N88_34467</name>
</gene>
<reference evidence="2 3" key="1">
    <citation type="submission" date="2019-05" db="EMBL/GenBank/DDBJ databases">
        <title>Mikania micrantha, genome provides insights into the molecular mechanism of rapid growth.</title>
        <authorList>
            <person name="Liu B."/>
        </authorList>
    </citation>
    <scope>NUCLEOTIDE SEQUENCE [LARGE SCALE GENOMIC DNA]</scope>
    <source>
        <strain evidence="2">NLD-2019</strain>
        <tissue evidence="2">Leaf</tissue>
    </source>
</reference>
<feature type="chain" id="PRO_5024355775" description="Glycine-rich protein" evidence="1">
    <location>
        <begin position="27"/>
        <end position="165"/>
    </location>
</feature>
<evidence type="ECO:0008006" key="4">
    <source>
        <dbReference type="Google" id="ProtNLM"/>
    </source>
</evidence>
<dbReference type="Proteomes" id="UP000326396">
    <property type="component" value="Linkage Group LG7"/>
</dbReference>
<organism evidence="2 3">
    <name type="scientific">Mikania micrantha</name>
    <name type="common">bitter vine</name>
    <dbReference type="NCBI Taxonomy" id="192012"/>
    <lineage>
        <taxon>Eukaryota</taxon>
        <taxon>Viridiplantae</taxon>
        <taxon>Streptophyta</taxon>
        <taxon>Embryophyta</taxon>
        <taxon>Tracheophyta</taxon>
        <taxon>Spermatophyta</taxon>
        <taxon>Magnoliopsida</taxon>
        <taxon>eudicotyledons</taxon>
        <taxon>Gunneridae</taxon>
        <taxon>Pentapetalae</taxon>
        <taxon>asterids</taxon>
        <taxon>campanulids</taxon>
        <taxon>Asterales</taxon>
        <taxon>Asteraceae</taxon>
        <taxon>Asteroideae</taxon>
        <taxon>Heliantheae alliance</taxon>
        <taxon>Eupatorieae</taxon>
        <taxon>Mikania</taxon>
    </lineage>
</organism>
<evidence type="ECO:0000313" key="2">
    <source>
        <dbReference type="EMBL" id="KAD3066587.1"/>
    </source>
</evidence>
<keyword evidence="1" id="KW-0732">Signal</keyword>
<sequence length="165" mass="19470">MASKIFLLIALAFATSLLITSEIVAARELTYNNESKYLATSTNHNNEKDDHVDHVDDWHDHGDDDYYDHDRDHNHYNHGDHDWDDHGDHDWDDHDHHDHGYYFGRHRGYRHGGHGRYDYGWGHRGGYCRYGCCGDRDYYYRGCRCCATLEEAATYKQSYQAQTHN</sequence>
<protein>
    <recommendedName>
        <fullName evidence="4">Glycine-rich protein</fullName>
    </recommendedName>
</protein>
<evidence type="ECO:0000256" key="1">
    <source>
        <dbReference type="SAM" id="SignalP"/>
    </source>
</evidence>
<dbReference type="PANTHER" id="PTHR37389">
    <property type="entry name" value="NODULIN-24"/>
    <property type="match status" value="1"/>
</dbReference>
<dbReference type="PANTHER" id="PTHR37389:SF41">
    <property type="entry name" value="GLYCINE-RICH PROTEIN 3 SHORT ISOFORM-LIKE"/>
    <property type="match status" value="1"/>
</dbReference>
<keyword evidence="3" id="KW-1185">Reference proteome</keyword>
<dbReference type="EMBL" id="SZYD01000017">
    <property type="protein sequence ID" value="KAD3066587.1"/>
    <property type="molecule type" value="Genomic_DNA"/>
</dbReference>
<proteinExistence type="predicted"/>
<name>A0A5N6LY73_9ASTR</name>
<dbReference type="AlphaFoldDB" id="A0A5N6LY73"/>
<comment type="caution">
    <text evidence="2">The sequence shown here is derived from an EMBL/GenBank/DDBJ whole genome shotgun (WGS) entry which is preliminary data.</text>
</comment>
<evidence type="ECO:0000313" key="3">
    <source>
        <dbReference type="Proteomes" id="UP000326396"/>
    </source>
</evidence>
<accession>A0A5N6LY73</accession>